<protein>
    <submittedName>
        <fullName evidence="1">Uncharacterized protein</fullName>
    </submittedName>
</protein>
<evidence type="ECO:0000313" key="2">
    <source>
        <dbReference type="Proteomes" id="UP001497516"/>
    </source>
</evidence>
<keyword evidence="2" id="KW-1185">Reference proteome</keyword>
<sequence length="71" mass="8086">MILLLAVWPRIKKKSFSQTELLSFLILSGAEQWRRRRGAGEAVGDAEVWSALQSFDLTNAKIQIEISFHQV</sequence>
<name>A0AAV2DC75_9ROSI</name>
<reference evidence="1 2" key="1">
    <citation type="submission" date="2024-04" db="EMBL/GenBank/DDBJ databases">
        <authorList>
            <person name="Fracassetti M."/>
        </authorList>
    </citation>
    <scope>NUCLEOTIDE SEQUENCE [LARGE SCALE GENOMIC DNA]</scope>
</reference>
<gene>
    <name evidence="1" type="ORF">LTRI10_LOCUS13533</name>
</gene>
<organism evidence="1 2">
    <name type="scientific">Linum trigynum</name>
    <dbReference type="NCBI Taxonomy" id="586398"/>
    <lineage>
        <taxon>Eukaryota</taxon>
        <taxon>Viridiplantae</taxon>
        <taxon>Streptophyta</taxon>
        <taxon>Embryophyta</taxon>
        <taxon>Tracheophyta</taxon>
        <taxon>Spermatophyta</taxon>
        <taxon>Magnoliopsida</taxon>
        <taxon>eudicotyledons</taxon>
        <taxon>Gunneridae</taxon>
        <taxon>Pentapetalae</taxon>
        <taxon>rosids</taxon>
        <taxon>fabids</taxon>
        <taxon>Malpighiales</taxon>
        <taxon>Linaceae</taxon>
        <taxon>Linum</taxon>
    </lineage>
</organism>
<dbReference type="AlphaFoldDB" id="A0AAV2DC75"/>
<dbReference type="Proteomes" id="UP001497516">
    <property type="component" value="Chromosome 2"/>
</dbReference>
<proteinExistence type="predicted"/>
<evidence type="ECO:0000313" key="1">
    <source>
        <dbReference type="EMBL" id="CAL1371469.1"/>
    </source>
</evidence>
<accession>A0AAV2DC75</accession>
<dbReference type="EMBL" id="OZ034815">
    <property type="protein sequence ID" value="CAL1371469.1"/>
    <property type="molecule type" value="Genomic_DNA"/>
</dbReference>